<evidence type="ECO:0000313" key="12">
    <source>
        <dbReference type="Proteomes" id="UP000183760"/>
    </source>
</evidence>
<dbReference type="InterPro" id="IPR058533">
    <property type="entry name" value="Cation_efflux_TM"/>
</dbReference>
<reference evidence="11 12" key="1">
    <citation type="submission" date="2016-10" db="EMBL/GenBank/DDBJ databases">
        <authorList>
            <person name="Varghese N."/>
            <person name="Submissions S."/>
        </authorList>
    </citation>
    <scope>NUCLEOTIDE SEQUENCE [LARGE SCALE GENOMIC DNA]</scope>
    <source>
        <strain evidence="11 12">DSM 16525</strain>
    </source>
</reference>
<comment type="similarity">
    <text evidence="2">Belongs to the cation diffusion facilitator (CDF) transporter (TC 2.A.4) family.</text>
</comment>
<evidence type="ECO:0000313" key="10">
    <source>
        <dbReference type="EMBL" id="GEN09375.1"/>
    </source>
</evidence>
<dbReference type="EMBL" id="BJXR01000034">
    <property type="protein sequence ID" value="GEN09375.1"/>
    <property type="molecule type" value="Genomic_DNA"/>
</dbReference>
<dbReference type="InterPro" id="IPR002524">
    <property type="entry name" value="Cation_efflux"/>
</dbReference>
<feature type="transmembrane region" description="Helical" evidence="7">
    <location>
        <begin position="125"/>
        <end position="144"/>
    </location>
</feature>
<dbReference type="Gene3D" id="3.30.70.1350">
    <property type="entry name" value="Cation efflux protein, cytoplasmic domain"/>
    <property type="match status" value="1"/>
</dbReference>
<evidence type="ECO:0000256" key="4">
    <source>
        <dbReference type="ARBA" id="ARBA00022692"/>
    </source>
</evidence>
<dbReference type="PANTHER" id="PTHR43840">
    <property type="entry name" value="MITOCHONDRIAL METAL TRANSPORTER 1-RELATED"/>
    <property type="match status" value="1"/>
</dbReference>
<keyword evidence="3" id="KW-0813">Transport</keyword>
<dbReference type="GO" id="GO:0006882">
    <property type="term" value="P:intracellular zinc ion homeostasis"/>
    <property type="evidence" value="ECO:0007669"/>
    <property type="project" value="TreeGrafter"/>
</dbReference>
<name>A0A511T5E9_MYXFU</name>
<feature type="transmembrane region" description="Helical" evidence="7">
    <location>
        <begin position="191"/>
        <end position="208"/>
    </location>
</feature>
<dbReference type="GO" id="GO:0005886">
    <property type="term" value="C:plasma membrane"/>
    <property type="evidence" value="ECO:0007669"/>
    <property type="project" value="TreeGrafter"/>
</dbReference>
<comment type="caution">
    <text evidence="10">The sequence shown here is derived from an EMBL/GenBank/DDBJ whole genome shotgun (WGS) entry which is preliminary data.</text>
</comment>
<feature type="domain" description="Cation efflux protein transmembrane" evidence="8">
    <location>
        <begin position="23"/>
        <end position="215"/>
    </location>
</feature>
<keyword evidence="5 7" id="KW-1133">Transmembrane helix</keyword>
<dbReference type="SUPFAM" id="SSF160240">
    <property type="entry name" value="Cation efflux protein cytoplasmic domain-like"/>
    <property type="match status" value="1"/>
</dbReference>
<organism evidence="10 13">
    <name type="scientific">Myxococcus fulvus</name>
    <dbReference type="NCBI Taxonomy" id="33"/>
    <lineage>
        <taxon>Bacteria</taxon>
        <taxon>Pseudomonadati</taxon>
        <taxon>Myxococcota</taxon>
        <taxon>Myxococcia</taxon>
        <taxon>Myxococcales</taxon>
        <taxon>Cystobacterineae</taxon>
        <taxon>Myxococcaceae</taxon>
        <taxon>Myxococcus</taxon>
    </lineage>
</organism>
<dbReference type="InterPro" id="IPR050291">
    <property type="entry name" value="CDF_Transporter"/>
</dbReference>
<sequence length="312" mass="32867">MDTTLADRSAALQQRSQRIRGVLLAILAANWVVAGAKLVFGLLSQSAAVTADGLHSFIDGGSNVLGLVAMGVASRPADADHPYGHGKFEALASLGIGAMIGIGMLELGRMALDSLLHDVHAQVTPAMAVVMGLTLVVNITVTRVESHYGRKYQSSLLMADASHTMSDVYVSLAVLASLGLVALGYPKADGIIALGVMVFVAWVAYGIVRQAVGILSDTARLDPAQVAQHTMGVAGVRSCRDVRSRGMEESVYVDLKIEVDPNLTTAQAHEVADRVERTLHTAYPQVVDVVVHVEPEHDGTAAHARAPATESH</sequence>
<dbReference type="GO" id="GO:0015341">
    <property type="term" value="F:zinc efflux antiporter activity"/>
    <property type="evidence" value="ECO:0007669"/>
    <property type="project" value="TreeGrafter"/>
</dbReference>
<dbReference type="Proteomes" id="UP000183760">
    <property type="component" value="Unassembled WGS sequence"/>
</dbReference>
<dbReference type="AlphaFoldDB" id="A0A511T5E9"/>
<dbReference type="InterPro" id="IPR036837">
    <property type="entry name" value="Cation_efflux_CTD_sf"/>
</dbReference>
<feature type="transmembrane region" description="Helical" evidence="7">
    <location>
        <begin position="86"/>
        <end position="105"/>
    </location>
</feature>
<comment type="subcellular location">
    <subcellularLocation>
        <location evidence="1">Membrane</location>
        <topology evidence="1">Multi-pass membrane protein</topology>
    </subcellularLocation>
</comment>
<evidence type="ECO:0000256" key="2">
    <source>
        <dbReference type="ARBA" id="ARBA00008114"/>
    </source>
</evidence>
<dbReference type="STRING" id="1334629.MFUL124B02_18975"/>
<reference evidence="10 13" key="2">
    <citation type="submission" date="2019-07" db="EMBL/GenBank/DDBJ databases">
        <title>Whole genome shotgun sequence of Myxococcus fulvus NBRC 100333.</title>
        <authorList>
            <person name="Hosoyama A."/>
            <person name="Uohara A."/>
            <person name="Ohji S."/>
            <person name="Ichikawa N."/>
        </authorList>
    </citation>
    <scope>NUCLEOTIDE SEQUENCE [LARGE SCALE GENOMIC DNA]</scope>
    <source>
        <strain evidence="10 13">NBRC 100333</strain>
    </source>
</reference>
<dbReference type="NCBIfam" id="TIGR01297">
    <property type="entry name" value="CDF"/>
    <property type="match status" value="1"/>
</dbReference>
<dbReference type="Pfam" id="PF16916">
    <property type="entry name" value="ZT_dimer"/>
    <property type="match status" value="1"/>
</dbReference>
<feature type="domain" description="Cation efflux protein cytoplasmic" evidence="9">
    <location>
        <begin position="224"/>
        <end position="296"/>
    </location>
</feature>
<feature type="transmembrane region" description="Helical" evidence="7">
    <location>
        <begin position="165"/>
        <end position="185"/>
    </location>
</feature>
<dbReference type="EMBL" id="FOIB01000009">
    <property type="protein sequence ID" value="SEU31819.1"/>
    <property type="molecule type" value="Genomic_DNA"/>
</dbReference>
<evidence type="ECO:0000256" key="1">
    <source>
        <dbReference type="ARBA" id="ARBA00004141"/>
    </source>
</evidence>
<dbReference type="InterPro" id="IPR027470">
    <property type="entry name" value="Cation_efflux_CTD"/>
</dbReference>
<proteinExistence type="inferred from homology"/>
<dbReference type="GO" id="GO:0015093">
    <property type="term" value="F:ferrous iron transmembrane transporter activity"/>
    <property type="evidence" value="ECO:0007669"/>
    <property type="project" value="TreeGrafter"/>
</dbReference>
<dbReference type="InterPro" id="IPR027469">
    <property type="entry name" value="Cation_efflux_TMD_sf"/>
</dbReference>
<evidence type="ECO:0000259" key="8">
    <source>
        <dbReference type="Pfam" id="PF01545"/>
    </source>
</evidence>
<gene>
    <name evidence="10" type="ORF">MFU01_44120</name>
    <name evidence="11" type="ORF">SAMN05443572_10927</name>
</gene>
<keyword evidence="4 7" id="KW-0812">Transmembrane</keyword>
<evidence type="ECO:0000313" key="11">
    <source>
        <dbReference type="EMBL" id="SEU31819.1"/>
    </source>
</evidence>
<dbReference type="Proteomes" id="UP000321514">
    <property type="component" value="Unassembled WGS sequence"/>
</dbReference>
<evidence type="ECO:0000256" key="7">
    <source>
        <dbReference type="SAM" id="Phobius"/>
    </source>
</evidence>
<evidence type="ECO:0000256" key="3">
    <source>
        <dbReference type="ARBA" id="ARBA00022448"/>
    </source>
</evidence>
<evidence type="ECO:0000256" key="5">
    <source>
        <dbReference type="ARBA" id="ARBA00022989"/>
    </source>
</evidence>
<dbReference type="RefSeq" id="WP_074957421.1">
    <property type="nucleotide sequence ID" value="NZ_BJXR01000034.1"/>
</dbReference>
<dbReference type="PANTHER" id="PTHR43840:SF15">
    <property type="entry name" value="MITOCHONDRIAL METAL TRANSPORTER 1-RELATED"/>
    <property type="match status" value="1"/>
</dbReference>
<protein>
    <submittedName>
        <fullName evidence="11">Cation diffusion facilitator family transporter</fullName>
    </submittedName>
    <submittedName>
        <fullName evidence="10">Cation efflux system protein</fullName>
    </submittedName>
</protein>
<evidence type="ECO:0000313" key="13">
    <source>
        <dbReference type="Proteomes" id="UP000321514"/>
    </source>
</evidence>
<evidence type="ECO:0000259" key="9">
    <source>
        <dbReference type="Pfam" id="PF16916"/>
    </source>
</evidence>
<dbReference type="Gene3D" id="1.20.1510.10">
    <property type="entry name" value="Cation efflux protein transmembrane domain"/>
    <property type="match status" value="1"/>
</dbReference>
<keyword evidence="12" id="KW-1185">Reference proteome</keyword>
<accession>A0A511T5E9</accession>
<dbReference type="SUPFAM" id="SSF161111">
    <property type="entry name" value="Cation efflux protein transmembrane domain-like"/>
    <property type="match status" value="1"/>
</dbReference>
<dbReference type="OrthoDB" id="9806522at2"/>
<feature type="transmembrane region" description="Helical" evidence="7">
    <location>
        <begin position="21"/>
        <end position="42"/>
    </location>
</feature>
<evidence type="ECO:0000256" key="6">
    <source>
        <dbReference type="ARBA" id="ARBA00023136"/>
    </source>
</evidence>
<dbReference type="GO" id="GO:0015086">
    <property type="term" value="F:cadmium ion transmembrane transporter activity"/>
    <property type="evidence" value="ECO:0007669"/>
    <property type="project" value="TreeGrafter"/>
</dbReference>
<dbReference type="Pfam" id="PF01545">
    <property type="entry name" value="Cation_efflux"/>
    <property type="match status" value="1"/>
</dbReference>
<keyword evidence="6 7" id="KW-0472">Membrane</keyword>